<keyword evidence="1" id="KW-0472">Membrane</keyword>
<dbReference type="Proteomes" id="UP000465785">
    <property type="component" value="Chromosome"/>
</dbReference>
<evidence type="ECO:0000313" key="3">
    <source>
        <dbReference type="Proteomes" id="UP000465785"/>
    </source>
</evidence>
<dbReference type="KEGG" id="mgau:MGALJ_14350"/>
<protein>
    <submittedName>
        <fullName evidence="2">Uncharacterized protein</fullName>
    </submittedName>
</protein>
<reference evidence="2 3" key="1">
    <citation type="journal article" date="2019" name="Emerg. Microbes Infect.">
        <title>Comprehensive subspecies identification of 175 nontuberculous mycobacteria species based on 7547 genomic profiles.</title>
        <authorList>
            <person name="Matsumoto Y."/>
            <person name="Kinjo T."/>
            <person name="Motooka D."/>
            <person name="Nabeya D."/>
            <person name="Jung N."/>
            <person name="Uechi K."/>
            <person name="Horii T."/>
            <person name="Iida T."/>
            <person name="Fujita J."/>
            <person name="Nakamura S."/>
        </authorList>
    </citation>
    <scope>NUCLEOTIDE SEQUENCE [LARGE SCALE GENOMIC DNA]</scope>
    <source>
        <strain evidence="2 3">JCM 6399</strain>
    </source>
</reference>
<name>A0A9W4FEA7_9MYCO</name>
<gene>
    <name evidence="2" type="ORF">MGALJ_14350</name>
</gene>
<dbReference type="AlphaFoldDB" id="A0A9W4FEA7"/>
<organism evidence="2 3">
    <name type="scientific">Mycobacterium gallinarum</name>
    <dbReference type="NCBI Taxonomy" id="39689"/>
    <lineage>
        <taxon>Bacteria</taxon>
        <taxon>Bacillati</taxon>
        <taxon>Actinomycetota</taxon>
        <taxon>Actinomycetes</taxon>
        <taxon>Mycobacteriales</taxon>
        <taxon>Mycobacteriaceae</taxon>
        <taxon>Mycobacterium</taxon>
    </lineage>
</organism>
<evidence type="ECO:0000313" key="2">
    <source>
        <dbReference type="EMBL" id="BBY91766.1"/>
    </source>
</evidence>
<dbReference type="EMBL" id="AP022601">
    <property type="protein sequence ID" value="BBY91766.1"/>
    <property type="molecule type" value="Genomic_DNA"/>
</dbReference>
<dbReference type="RefSeq" id="WP_163724386.1">
    <property type="nucleotide sequence ID" value="NZ_AP022601.1"/>
</dbReference>
<evidence type="ECO:0000256" key="1">
    <source>
        <dbReference type="SAM" id="Phobius"/>
    </source>
</evidence>
<proteinExistence type="predicted"/>
<accession>A0A9W4FEA7</accession>
<keyword evidence="1" id="KW-1133">Transmembrane helix</keyword>
<feature type="transmembrane region" description="Helical" evidence="1">
    <location>
        <begin position="20"/>
        <end position="43"/>
    </location>
</feature>
<sequence length="57" mass="6255">MPSDRDASAAEHYATESPFTATLISMMSIAVGVQTGLLLWRAAIQLTDNPQRRVLHD</sequence>
<keyword evidence="1" id="KW-0812">Transmembrane</keyword>
<keyword evidence="3" id="KW-1185">Reference proteome</keyword>